<reference evidence="1" key="1">
    <citation type="journal article" date="2021" name="Proc. Natl. Acad. Sci. U.S.A.">
        <title>A Catalog of Tens of Thousands of Viruses from Human Metagenomes Reveals Hidden Associations with Chronic Diseases.</title>
        <authorList>
            <person name="Tisza M.J."/>
            <person name="Buck C.B."/>
        </authorList>
    </citation>
    <scope>NUCLEOTIDE SEQUENCE</scope>
    <source>
        <strain evidence="1">Ct5op20</strain>
    </source>
</reference>
<accession>A0A8S5NRM4</accession>
<proteinExistence type="predicted"/>
<dbReference type="EMBL" id="BK015225">
    <property type="protein sequence ID" value="DAD96872.1"/>
    <property type="molecule type" value="Genomic_DNA"/>
</dbReference>
<evidence type="ECO:0000313" key="1">
    <source>
        <dbReference type="EMBL" id="DAD96872.1"/>
    </source>
</evidence>
<protein>
    <submittedName>
        <fullName evidence="1">Uncharacterized protein</fullName>
    </submittedName>
</protein>
<organism evidence="1">
    <name type="scientific">Siphoviridae sp. ct5op20</name>
    <dbReference type="NCBI Taxonomy" id="2826295"/>
    <lineage>
        <taxon>Viruses</taxon>
        <taxon>Duplodnaviria</taxon>
        <taxon>Heunggongvirae</taxon>
        <taxon>Uroviricota</taxon>
        <taxon>Caudoviricetes</taxon>
    </lineage>
</organism>
<name>A0A8S5NRM4_9CAUD</name>
<sequence length="48" mass="5369">MLTQVILISFPLGIRLGHSLTTLLYKITELNKLTLNLVKSNRKSCNGL</sequence>